<dbReference type="RefSeq" id="WP_119297467.1">
    <property type="nucleotide sequence ID" value="NZ_BHGK01000001.1"/>
</dbReference>
<dbReference type="Proteomes" id="UP000265643">
    <property type="component" value="Unassembled WGS sequence"/>
</dbReference>
<name>A0A391NXJ9_9FIRM</name>
<comment type="caution">
    <text evidence="2">The sequence shown here is derived from an EMBL/GenBank/DDBJ whole genome shotgun (WGS) entry which is preliminary data.</text>
</comment>
<evidence type="ECO:0000313" key="2">
    <source>
        <dbReference type="EMBL" id="GCA66074.1"/>
    </source>
</evidence>
<proteinExistence type="predicted"/>
<dbReference type="InterPro" id="IPR050834">
    <property type="entry name" value="Glycosyltransf_2"/>
</dbReference>
<dbReference type="PANTHER" id="PTHR43685">
    <property type="entry name" value="GLYCOSYLTRANSFERASE"/>
    <property type="match status" value="1"/>
</dbReference>
<keyword evidence="3" id="KW-1185">Reference proteome</keyword>
<dbReference type="PANTHER" id="PTHR43685:SF13">
    <property type="entry name" value="O ANTIGEN BIOSYNTHESIS RHAMNOSYLTRANSFERASE RFBN"/>
    <property type="match status" value="1"/>
</dbReference>
<dbReference type="EMBL" id="BHGK01000001">
    <property type="protein sequence ID" value="GCA66074.1"/>
    <property type="molecule type" value="Genomic_DNA"/>
</dbReference>
<dbReference type="AlphaFoldDB" id="A0A391NXJ9"/>
<dbReference type="GO" id="GO:0016740">
    <property type="term" value="F:transferase activity"/>
    <property type="evidence" value="ECO:0007669"/>
    <property type="project" value="UniProtKB-KW"/>
</dbReference>
<reference evidence="3" key="1">
    <citation type="submission" date="2018-09" db="EMBL/GenBank/DDBJ databases">
        <title>Draft Genome Sequence of Mediterraneibacter sp. KCTC 15684.</title>
        <authorList>
            <person name="Kim J.S."/>
            <person name="Han K.I."/>
            <person name="Suh M.K."/>
            <person name="Lee K.C."/>
            <person name="Eom M.K."/>
            <person name="Lee J.H."/>
            <person name="Park S.H."/>
            <person name="Kang S.W."/>
            <person name="Park J.E."/>
            <person name="Oh B.S."/>
            <person name="Yu S.Y."/>
            <person name="Choi S.H."/>
            <person name="Lee D.H."/>
            <person name="Yoon H."/>
            <person name="Kim B."/>
            <person name="Yang S.J."/>
            <person name="Lee J.S."/>
        </authorList>
    </citation>
    <scope>NUCLEOTIDE SEQUENCE [LARGE SCALE GENOMIC DNA]</scope>
    <source>
        <strain evidence="3">KCTC 15684</strain>
    </source>
</reference>
<protein>
    <submittedName>
        <fullName evidence="2">Rhamnosyltransferase</fullName>
    </submittedName>
</protein>
<dbReference type="InterPro" id="IPR001173">
    <property type="entry name" value="Glyco_trans_2-like"/>
</dbReference>
<gene>
    <name evidence="2" type="primary">rfbN_2</name>
    <name evidence="2" type="ORF">KGMB01110_05100</name>
</gene>
<dbReference type="InterPro" id="IPR029044">
    <property type="entry name" value="Nucleotide-diphossugar_trans"/>
</dbReference>
<dbReference type="Pfam" id="PF00535">
    <property type="entry name" value="Glycos_transf_2"/>
    <property type="match status" value="1"/>
</dbReference>
<sequence>MDVTIVIPTKNGGKLFDKVLDRVFKQETEYEYEVICVDSGSKDETISTIKKYPCKLYQIPASEFGHGKTRNFGASKGTGKYIVFITQDAMPASKKWLQNFIDGMKSDPEIVGGFGIHYPYPDCNILDKRDLYYHFKNFGEDNTIFQLTDENRERYKTEEGYRHLLSFFSDNNSCIRRDIFEQYPYDDVSFAEDQIWARKMIELGYKKLYCPYAPVYHSHNFKLSSYFMRYFDEYKGLYDLQKFLISTSWVKLPVQTARNILSDERYIRHLEMPKKEKVYWGWYAVCRNFSRYYGGYLGGKYDSYSPRVQKWLDKHISQQYRQRKA</sequence>
<dbReference type="SUPFAM" id="SSF53448">
    <property type="entry name" value="Nucleotide-diphospho-sugar transferases"/>
    <property type="match status" value="1"/>
</dbReference>
<keyword evidence="2" id="KW-0808">Transferase</keyword>
<dbReference type="CDD" id="cd00761">
    <property type="entry name" value="Glyco_tranf_GTA_type"/>
    <property type="match status" value="1"/>
</dbReference>
<organism evidence="2 3">
    <name type="scientific">Mediterraneibacter butyricigenes</name>
    <dbReference type="NCBI Taxonomy" id="2316025"/>
    <lineage>
        <taxon>Bacteria</taxon>
        <taxon>Bacillati</taxon>
        <taxon>Bacillota</taxon>
        <taxon>Clostridia</taxon>
        <taxon>Lachnospirales</taxon>
        <taxon>Lachnospiraceae</taxon>
        <taxon>Mediterraneibacter</taxon>
    </lineage>
</organism>
<evidence type="ECO:0000313" key="3">
    <source>
        <dbReference type="Proteomes" id="UP000265643"/>
    </source>
</evidence>
<dbReference type="GO" id="GO:0044010">
    <property type="term" value="P:single-species biofilm formation"/>
    <property type="evidence" value="ECO:0007669"/>
    <property type="project" value="TreeGrafter"/>
</dbReference>
<dbReference type="Gene3D" id="3.90.550.10">
    <property type="entry name" value="Spore Coat Polysaccharide Biosynthesis Protein SpsA, Chain A"/>
    <property type="match status" value="1"/>
</dbReference>
<feature type="domain" description="Glycosyltransferase 2-like" evidence="1">
    <location>
        <begin position="4"/>
        <end position="182"/>
    </location>
</feature>
<accession>A0A391NXJ9</accession>
<evidence type="ECO:0000259" key="1">
    <source>
        <dbReference type="Pfam" id="PF00535"/>
    </source>
</evidence>